<evidence type="ECO:0000256" key="4">
    <source>
        <dbReference type="ARBA" id="ARBA00022989"/>
    </source>
</evidence>
<evidence type="ECO:0000256" key="5">
    <source>
        <dbReference type="ARBA" id="ARBA00023136"/>
    </source>
</evidence>
<dbReference type="EMBL" id="FUXM01000027">
    <property type="protein sequence ID" value="SKA13142.1"/>
    <property type="molecule type" value="Genomic_DNA"/>
</dbReference>
<name>A0A1T4RAS2_9FIRM</name>
<reference evidence="8" key="1">
    <citation type="submission" date="2017-02" db="EMBL/GenBank/DDBJ databases">
        <authorList>
            <person name="Varghese N."/>
            <person name="Submissions S."/>
        </authorList>
    </citation>
    <scope>NUCLEOTIDE SEQUENCE [LARGE SCALE GENOMIC DNA]</scope>
    <source>
        <strain evidence="8">DSM 16521</strain>
    </source>
</reference>
<dbReference type="PANTHER" id="PTHR34857:SF2">
    <property type="entry name" value="SLL0384 PROTEIN"/>
    <property type="match status" value="1"/>
</dbReference>
<gene>
    <name evidence="7" type="ORF">SAMN02745885_02020</name>
</gene>
<evidence type="ECO:0000256" key="2">
    <source>
        <dbReference type="ARBA" id="ARBA00022475"/>
    </source>
</evidence>
<dbReference type="InterPro" id="IPR012809">
    <property type="entry name" value="ECF_CbiQ"/>
</dbReference>
<dbReference type="AlphaFoldDB" id="A0A1T4RAS2"/>
<evidence type="ECO:0000313" key="7">
    <source>
        <dbReference type="EMBL" id="SKA13142.1"/>
    </source>
</evidence>
<dbReference type="GO" id="GO:0043190">
    <property type="term" value="C:ATP-binding cassette (ABC) transporter complex"/>
    <property type="evidence" value="ECO:0007669"/>
    <property type="project" value="InterPro"/>
</dbReference>
<dbReference type="PANTHER" id="PTHR34857">
    <property type="entry name" value="SLL0384 PROTEIN"/>
    <property type="match status" value="1"/>
</dbReference>
<dbReference type="InterPro" id="IPR051611">
    <property type="entry name" value="ECF_transporter_component"/>
</dbReference>
<dbReference type="NCBIfam" id="TIGR02454">
    <property type="entry name" value="ECF_T_CbiQ"/>
    <property type="match status" value="1"/>
</dbReference>
<keyword evidence="2" id="KW-1003">Cell membrane</keyword>
<evidence type="ECO:0000313" key="8">
    <source>
        <dbReference type="Proteomes" id="UP000189933"/>
    </source>
</evidence>
<feature type="transmembrane region" description="Helical" evidence="6">
    <location>
        <begin position="29"/>
        <end position="61"/>
    </location>
</feature>
<dbReference type="RefSeq" id="WP_078666049.1">
    <property type="nucleotide sequence ID" value="NZ_FUXM01000027.1"/>
</dbReference>
<keyword evidence="3 6" id="KW-0812">Transmembrane</keyword>
<comment type="subcellular location">
    <subcellularLocation>
        <location evidence="1">Cell membrane</location>
        <topology evidence="1">Multi-pass membrane protein</topology>
    </subcellularLocation>
</comment>
<dbReference type="OrthoDB" id="8585740at2"/>
<sequence>MCQAGYHGDFPTVAAGRSPLLQLETRLKILSLISMIIIFSTIKNILLLAVAALVLLGIALLARISPVALLKRLIWFLPFAGVMVLLVPFITPGQPLWTGNILAFKLTATVEGGQKALFLALRVLNAVLALTILTETTTQSQLLQGLRQLGLPDLLVSLIAFTLRYFSLLGSELERMQTARQARGFQRGKGLYHWRTMKTLGQMVGMLFLRATERGDRIYIAMLARGYQGEVACSTQMAPRWQDWVTGAAIVSMGILLKIAEISGVEKWL</sequence>
<feature type="transmembrane region" description="Helical" evidence="6">
    <location>
        <begin position="146"/>
        <end position="166"/>
    </location>
</feature>
<dbReference type="GO" id="GO:0006824">
    <property type="term" value="P:cobalt ion transport"/>
    <property type="evidence" value="ECO:0007669"/>
    <property type="project" value="InterPro"/>
</dbReference>
<evidence type="ECO:0000256" key="1">
    <source>
        <dbReference type="ARBA" id="ARBA00004651"/>
    </source>
</evidence>
<organism evidence="7 8">
    <name type="scientific">Carboxydocella sporoproducens DSM 16521</name>
    <dbReference type="NCBI Taxonomy" id="1121270"/>
    <lineage>
        <taxon>Bacteria</taxon>
        <taxon>Bacillati</taxon>
        <taxon>Bacillota</taxon>
        <taxon>Clostridia</taxon>
        <taxon>Eubacteriales</taxon>
        <taxon>Clostridiales Family XVI. Incertae Sedis</taxon>
        <taxon>Carboxydocella</taxon>
    </lineage>
</organism>
<dbReference type="CDD" id="cd16914">
    <property type="entry name" value="EcfT"/>
    <property type="match status" value="1"/>
</dbReference>
<proteinExistence type="predicted"/>
<accession>A0A1T4RAS2</accession>
<evidence type="ECO:0000256" key="6">
    <source>
        <dbReference type="SAM" id="Phobius"/>
    </source>
</evidence>
<keyword evidence="4 6" id="KW-1133">Transmembrane helix</keyword>
<protein>
    <submittedName>
        <fullName evidence="7">Cobalt/nickel transport system permease protein</fullName>
    </submittedName>
</protein>
<dbReference type="Pfam" id="PF02361">
    <property type="entry name" value="CbiQ"/>
    <property type="match status" value="1"/>
</dbReference>
<feature type="transmembrane region" description="Helical" evidence="6">
    <location>
        <begin position="116"/>
        <end position="134"/>
    </location>
</feature>
<evidence type="ECO:0000256" key="3">
    <source>
        <dbReference type="ARBA" id="ARBA00022692"/>
    </source>
</evidence>
<dbReference type="Proteomes" id="UP000189933">
    <property type="component" value="Unassembled WGS sequence"/>
</dbReference>
<keyword evidence="5 6" id="KW-0472">Membrane</keyword>
<keyword evidence="8" id="KW-1185">Reference proteome</keyword>
<dbReference type="InterPro" id="IPR003339">
    <property type="entry name" value="ABC/ECF_trnsptr_transmembrane"/>
</dbReference>